<comment type="caution">
    <text evidence="3">The sequence shown here is derived from an EMBL/GenBank/DDBJ whole genome shotgun (WGS) entry which is preliminary data.</text>
</comment>
<gene>
    <name evidence="3" type="ORF">IC609_09720</name>
</gene>
<dbReference type="RefSeq" id="WP_191819304.1">
    <property type="nucleotide sequence ID" value="NZ_JACYFT010000002.1"/>
</dbReference>
<dbReference type="SUPFAM" id="SSF110296">
    <property type="entry name" value="Oligoxyloglucan reducing end-specific cellobiohydrolase"/>
    <property type="match status" value="1"/>
</dbReference>
<accession>A0A927IJL7</accession>
<evidence type="ECO:0000256" key="1">
    <source>
        <dbReference type="SAM" id="SignalP"/>
    </source>
</evidence>
<dbReference type="InterPro" id="IPR058667">
    <property type="entry name" value="DUF6242_C"/>
</dbReference>
<dbReference type="InterPro" id="IPR015943">
    <property type="entry name" value="WD40/YVTN_repeat-like_dom_sf"/>
</dbReference>
<dbReference type="AlphaFoldDB" id="A0A927IJL7"/>
<dbReference type="SUPFAM" id="SSF49265">
    <property type="entry name" value="Fibronectin type III"/>
    <property type="match status" value="1"/>
</dbReference>
<keyword evidence="4" id="KW-1185">Reference proteome</keyword>
<dbReference type="EMBL" id="JACYFT010000002">
    <property type="protein sequence ID" value="MBD8050824.1"/>
    <property type="molecule type" value="Genomic_DNA"/>
</dbReference>
<protein>
    <recommendedName>
        <fullName evidence="2">Fibronectin type-III domain-containing protein</fullName>
    </recommendedName>
</protein>
<dbReference type="InterPro" id="IPR036116">
    <property type="entry name" value="FN3_sf"/>
</dbReference>
<dbReference type="PROSITE" id="PS50853">
    <property type="entry name" value="FN3"/>
    <property type="match status" value="1"/>
</dbReference>
<name>A0A927IJL7_9BURK</name>
<dbReference type="Pfam" id="PF00041">
    <property type="entry name" value="fn3"/>
    <property type="match status" value="1"/>
</dbReference>
<dbReference type="InterPro" id="IPR003961">
    <property type="entry name" value="FN3_dom"/>
</dbReference>
<organism evidence="3 4">
    <name type="scientific">Limnohabitans radicicola</name>
    <dbReference type="NCBI Taxonomy" id="2771427"/>
    <lineage>
        <taxon>Bacteria</taxon>
        <taxon>Pseudomonadati</taxon>
        <taxon>Pseudomonadota</taxon>
        <taxon>Betaproteobacteria</taxon>
        <taxon>Burkholderiales</taxon>
        <taxon>Comamonadaceae</taxon>
        <taxon>Limnohabitans</taxon>
    </lineage>
</organism>
<dbReference type="Pfam" id="PF25852">
    <property type="entry name" value="DUF6242_C"/>
    <property type="match status" value="1"/>
</dbReference>
<evidence type="ECO:0000313" key="4">
    <source>
        <dbReference type="Proteomes" id="UP000647424"/>
    </source>
</evidence>
<feature type="chain" id="PRO_5037150165" description="Fibronectin type-III domain-containing protein" evidence="1">
    <location>
        <begin position="18"/>
        <end position="479"/>
    </location>
</feature>
<sequence>MRWIRYSALLLSVLVAACGGKGQSAGPPSDLTVQSNGDTQVTLNWTPQSGVQYWVLCAPGDTITSKSWATTVGGNAYSTARDGAGVYNGNVALAGQAVTPPFNVTGLRNDVTYSLTVNARTNGGPGGDAATPVTLKPRLAGVSWSALGSIPSASAIRAMAYGIPTTTTSFVFVAVGDDGAIYSSADNQKTWTARSLPTAAAGRRFNDVTYLFGRFIAIGESGTIVYSPDGVTWTASTINSTSSLSGVNLSAMAASGSTLMAVGQGGTVLTTGDGVTWTAQATNITQNLNAVAISNAVNATLPAVTSVASFWVVVGDGGAVYTSVDGITWTAKNTGLESVTSAWRSVAVLVNTSSILDCGVGSPAVTSISTSYSIALVGDDGKVATAGPTLAWTLSTLDGAPRLNKVISPAGQFVAVGHAGAIYTGNLNADASSISWSRRTGASGMSDLYGVVRYGKDAALAYSNSYIAFGQGGATWYSR</sequence>
<keyword evidence="1" id="KW-0732">Signal</keyword>
<dbReference type="SMART" id="SM00060">
    <property type="entry name" value="FN3"/>
    <property type="match status" value="1"/>
</dbReference>
<feature type="signal peptide" evidence="1">
    <location>
        <begin position="1"/>
        <end position="17"/>
    </location>
</feature>
<evidence type="ECO:0000259" key="2">
    <source>
        <dbReference type="PROSITE" id="PS50853"/>
    </source>
</evidence>
<dbReference type="Gene3D" id="2.130.10.10">
    <property type="entry name" value="YVTN repeat-like/Quinoprotein amine dehydrogenase"/>
    <property type="match status" value="1"/>
</dbReference>
<dbReference type="Proteomes" id="UP000647424">
    <property type="component" value="Unassembled WGS sequence"/>
</dbReference>
<dbReference type="PROSITE" id="PS51257">
    <property type="entry name" value="PROKAR_LIPOPROTEIN"/>
    <property type="match status" value="1"/>
</dbReference>
<dbReference type="CDD" id="cd00063">
    <property type="entry name" value="FN3"/>
    <property type="match status" value="1"/>
</dbReference>
<dbReference type="InterPro" id="IPR013783">
    <property type="entry name" value="Ig-like_fold"/>
</dbReference>
<reference evidence="3" key="1">
    <citation type="submission" date="2020-09" db="EMBL/GenBank/DDBJ databases">
        <title>Genome seq and assembly of Limnohabitants sp.</title>
        <authorList>
            <person name="Chhetri G."/>
        </authorList>
    </citation>
    <scope>NUCLEOTIDE SEQUENCE</scope>
    <source>
        <strain evidence="3">JUR4</strain>
    </source>
</reference>
<dbReference type="Gene3D" id="2.60.40.10">
    <property type="entry name" value="Immunoglobulins"/>
    <property type="match status" value="1"/>
</dbReference>
<evidence type="ECO:0000313" key="3">
    <source>
        <dbReference type="EMBL" id="MBD8050824.1"/>
    </source>
</evidence>
<proteinExistence type="predicted"/>
<feature type="domain" description="Fibronectin type-III" evidence="2">
    <location>
        <begin position="27"/>
        <end position="140"/>
    </location>
</feature>